<name>A0ABT9CJG6_9BACL</name>
<dbReference type="Proteomes" id="UP001240171">
    <property type="component" value="Unassembled WGS sequence"/>
</dbReference>
<dbReference type="SMART" id="SM00860">
    <property type="entry name" value="SMI1_KNR4"/>
    <property type="match status" value="1"/>
</dbReference>
<dbReference type="InterPro" id="IPR018958">
    <property type="entry name" value="Knr4/Smi1-like_dom"/>
</dbReference>
<reference evidence="2 3" key="1">
    <citation type="submission" date="2023-07" db="EMBL/GenBank/DDBJ databases">
        <title>Paenibacillus sp. JX-17 nov. isolated from soil.</title>
        <authorList>
            <person name="Wan Y."/>
            <person name="Liu B."/>
        </authorList>
    </citation>
    <scope>NUCLEOTIDE SEQUENCE [LARGE SCALE GENOMIC DNA]</scope>
    <source>
        <strain evidence="2 3">JX-17</strain>
    </source>
</reference>
<evidence type="ECO:0000313" key="3">
    <source>
        <dbReference type="Proteomes" id="UP001240171"/>
    </source>
</evidence>
<dbReference type="Pfam" id="PF09346">
    <property type="entry name" value="SMI1_KNR4"/>
    <property type="match status" value="1"/>
</dbReference>
<keyword evidence="3" id="KW-1185">Reference proteome</keyword>
<dbReference type="InterPro" id="IPR037883">
    <property type="entry name" value="Knr4/Smi1-like_sf"/>
</dbReference>
<gene>
    <name evidence="2" type="ORF">Q5741_15180</name>
</gene>
<sequence>MYQKQIDRILRKLKQLAALDPALDLFGADQHRYRLAPPWNEDQVRGFEKAWSVTLPENYKAFIMQAGAGGAGPYYGLAEPEEGVYSDLDHKNELNDISAPFPYTDEWNMDTDWNEDTHSEEQLQRMEEQYFSTEHSAGLLRISNFGCGVSMNLVLCGPSCGEIWVDDRVNGNGIFPDHYFENENRLTFLDWYETWLDRSLEELEAQQD</sequence>
<dbReference type="RefSeq" id="WP_305024967.1">
    <property type="nucleotide sequence ID" value="NZ_JAUQTB010000009.1"/>
</dbReference>
<comment type="caution">
    <text evidence="2">The sequence shown here is derived from an EMBL/GenBank/DDBJ whole genome shotgun (WGS) entry which is preliminary data.</text>
</comment>
<organism evidence="2 3">
    <name type="scientific">Paenibacillus lacisoli</name>
    <dbReference type="NCBI Taxonomy" id="3064525"/>
    <lineage>
        <taxon>Bacteria</taxon>
        <taxon>Bacillati</taxon>
        <taxon>Bacillota</taxon>
        <taxon>Bacilli</taxon>
        <taxon>Bacillales</taxon>
        <taxon>Paenibacillaceae</taxon>
        <taxon>Paenibacillus</taxon>
    </lineage>
</organism>
<protein>
    <submittedName>
        <fullName evidence="2">SMI1/KNR4 family protein</fullName>
    </submittedName>
</protein>
<evidence type="ECO:0000313" key="2">
    <source>
        <dbReference type="EMBL" id="MDO7907753.1"/>
    </source>
</evidence>
<dbReference type="EMBL" id="JAUQTB010000009">
    <property type="protein sequence ID" value="MDO7907753.1"/>
    <property type="molecule type" value="Genomic_DNA"/>
</dbReference>
<evidence type="ECO:0000259" key="1">
    <source>
        <dbReference type="SMART" id="SM00860"/>
    </source>
</evidence>
<accession>A0ABT9CJG6</accession>
<dbReference type="Gene3D" id="3.40.1580.10">
    <property type="entry name" value="SMI1/KNR4-like"/>
    <property type="match status" value="1"/>
</dbReference>
<proteinExistence type="predicted"/>
<dbReference type="SUPFAM" id="SSF160631">
    <property type="entry name" value="SMI1/KNR4-like"/>
    <property type="match status" value="1"/>
</dbReference>
<feature type="domain" description="Knr4/Smi1-like" evidence="1">
    <location>
        <begin position="38"/>
        <end position="198"/>
    </location>
</feature>